<feature type="transmembrane region" description="Helical" evidence="1">
    <location>
        <begin position="66"/>
        <end position="86"/>
    </location>
</feature>
<proteinExistence type="predicted"/>
<comment type="caution">
    <text evidence="2">The sequence shown here is derived from an EMBL/GenBank/DDBJ whole genome shotgun (WGS) entry which is preliminary data.</text>
</comment>
<keyword evidence="3" id="KW-1185">Reference proteome</keyword>
<name>A0A944GWM8_9BACI</name>
<evidence type="ECO:0000256" key="1">
    <source>
        <dbReference type="SAM" id="Phobius"/>
    </source>
</evidence>
<feature type="transmembrane region" description="Helical" evidence="1">
    <location>
        <begin position="101"/>
        <end position="121"/>
    </location>
</feature>
<protein>
    <submittedName>
        <fullName evidence="2">Uncharacterized protein</fullName>
    </submittedName>
</protein>
<keyword evidence="1" id="KW-1133">Transmembrane helix</keyword>
<evidence type="ECO:0000313" key="3">
    <source>
        <dbReference type="Proteomes" id="UP000761411"/>
    </source>
</evidence>
<dbReference type="AlphaFoldDB" id="A0A944GWM8"/>
<evidence type="ECO:0000313" key="2">
    <source>
        <dbReference type="EMBL" id="MBS8263830.1"/>
    </source>
</evidence>
<sequence length="145" mass="16254">MFIRKLVSALGATMMMVMLFSILDQSGLGLFLGMYILPIILIYGIPSSILSDVLTRRTRGVTRMAAAGFLHVFLGALFVAVPTFIFDTEQGNWLTNVRNNGFFFFSAAVSAGIFWCFDEGLKSKWFTGLRRKCLACFKRIGDMRI</sequence>
<feature type="transmembrane region" description="Helical" evidence="1">
    <location>
        <begin position="35"/>
        <end position="54"/>
    </location>
</feature>
<organism evidence="2 3">
    <name type="scientific">Mesobacillus boroniphilus</name>
    <dbReference type="NCBI Taxonomy" id="308892"/>
    <lineage>
        <taxon>Bacteria</taxon>
        <taxon>Bacillati</taxon>
        <taxon>Bacillota</taxon>
        <taxon>Bacilli</taxon>
        <taxon>Bacillales</taxon>
        <taxon>Bacillaceae</taxon>
        <taxon>Mesobacillus</taxon>
    </lineage>
</organism>
<keyword evidence="1" id="KW-0812">Transmembrane</keyword>
<feature type="transmembrane region" description="Helical" evidence="1">
    <location>
        <begin position="7"/>
        <end position="23"/>
    </location>
</feature>
<dbReference type="Proteomes" id="UP000761411">
    <property type="component" value="Unassembled WGS sequence"/>
</dbReference>
<gene>
    <name evidence="2" type="ORF">DYI25_05175</name>
</gene>
<keyword evidence="1" id="KW-0472">Membrane</keyword>
<accession>A0A944GWM8</accession>
<dbReference type="RefSeq" id="WP_213367367.1">
    <property type="nucleotide sequence ID" value="NZ_QTKX01000001.1"/>
</dbReference>
<dbReference type="EMBL" id="QTKX01000001">
    <property type="protein sequence ID" value="MBS8263830.1"/>
    <property type="molecule type" value="Genomic_DNA"/>
</dbReference>
<reference evidence="2 3" key="1">
    <citation type="journal article" date="2021" name="Microorganisms">
        <title>Bacterial Dimethylsulfoniopropionate Biosynthesis in the East China Sea.</title>
        <authorList>
            <person name="Liu J."/>
            <person name="Zhang Y."/>
            <person name="Liu J."/>
            <person name="Zhong H."/>
            <person name="Williams B.T."/>
            <person name="Zheng Y."/>
            <person name="Curson A.R.J."/>
            <person name="Sun C."/>
            <person name="Sun H."/>
            <person name="Song D."/>
            <person name="Wagner Mackenzie B."/>
            <person name="Bermejo Martinez A."/>
            <person name="Todd J.D."/>
            <person name="Zhang X.H."/>
        </authorList>
    </citation>
    <scope>NUCLEOTIDE SEQUENCE [LARGE SCALE GENOMIC DNA]</scope>
    <source>
        <strain evidence="2 3">ESS08</strain>
    </source>
</reference>